<dbReference type="InterPro" id="IPR012337">
    <property type="entry name" value="RNaseH-like_sf"/>
</dbReference>
<name>A0A841CDG2_9PSEU</name>
<dbReference type="SUPFAM" id="SSF53098">
    <property type="entry name" value="Ribonuclease H-like"/>
    <property type="match status" value="1"/>
</dbReference>
<evidence type="ECO:0000313" key="2">
    <source>
        <dbReference type="EMBL" id="MBB5955003.1"/>
    </source>
</evidence>
<accession>A0A841CDG2</accession>
<dbReference type="AlphaFoldDB" id="A0A841CDG2"/>
<gene>
    <name evidence="2" type="ORF">FHS29_001573</name>
</gene>
<protein>
    <recommendedName>
        <fullName evidence="1">Transposase IS4-like domain-containing protein</fullName>
    </recommendedName>
</protein>
<dbReference type="GO" id="GO:0004803">
    <property type="term" value="F:transposase activity"/>
    <property type="evidence" value="ECO:0007669"/>
    <property type="project" value="InterPro"/>
</dbReference>
<evidence type="ECO:0000313" key="3">
    <source>
        <dbReference type="Proteomes" id="UP000547510"/>
    </source>
</evidence>
<dbReference type="GO" id="GO:0006313">
    <property type="term" value="P:DNA transposition"/>
    <property type="evidence" value="ECO:0007669"/>
    <property type="project" value="InterPro"/>
</dbReference>
<dbReference type="EMBL" id="JACHJN010000002">
    <property type="protein sequence ID" value="MBB5955003.1"/>
    <property type="molecule type" value="Genomic_DNA"/>
</dbReference>
<reference evidence="2 3" key="1">
    <citation type="submission" date="2020-08" db="EMBL/GenBank/DDBJ databases">
        <title>Genomic Encyclopedia of Type Strains, Phase III (KMG-III): the genomes of soil and plant-associated and newly described type strains.</title>
        <authorList>
            <person name="Whitman W."/>
        </authorList>
    </citation>
    <scope>NUCLEOTIDE SEQUENCE [LARGE SCALE GENOMIC DNA]</scope>
    <source>
        <strain evidence="2 3">CECT 8640</strain>
    </source>
</reference>
<proteinExistence type="predicted"/>
<organism evidence="2 3">
    <name type="scientific">Saccharothrix tamanrassetensis</name>
    <dbReference type="NCBI Taxonomy" id="1051531"/>
    <lineage>
        <taxon>Bacteria</taxon>
        <taxon>Bacillati</taxon>
        <taxon>Actinomycetota</taxon>
        <taxon>Actinomycetes</taxon>
        <taxon>Pseudonocardiales</taxon>
        <taxon>Pseudonocardiaceae</taxon>
        <taxon>Saccharothrix</taxon>
    </lineage>
</organism>
<keyword evidence="3" id="KW-1185">Reference proteome</keyword>
<evidence type="ECO:0000259" key="1">
    <source>
        <dbReference type="Pfam" id="PF01609"/>
    </source>
</evidence>
<dbReference type="Proteomes" id="UP000547510">
    <property type="component" value="Unassembled WGS sequence"/>
</dbReference>
<dbReference type="InterPro" id="IPR002559">
    <property type="entry name" value="Transposase_11"/>
</dbReference>
<dbReference type="Pfam" id="PF01609">
    <property type="entry name" value="DDE_Tnp_1"/>
    <property type="match status" value="1"/>
</dbReference>
<dbReference type="GO" id="GO:0003677">
    <property type="term" value="F:DNA binding"/>
    <property type="evidence" value="ECO:0007669"/>
    <property type="project" value="InterPro"/>
</dbReference>
<comment type="caution">
    <text evidence="2">The sequence shown here is derived from an EMBL/GenBank/DDBJ whole genome shotgun (WGS) entry which is preliminary data.</text>
</comment>
<sequence>MLDWLPDGSYTSILIHPRVRDGRRRNLIADARAGQDVDPDHGFPVRVVEYEIPDRDGNGELICVVTTIADPAEATAAELAWAYHQRWEIESAFDEIKTHQRGPARILRSKSPDMVRQEIWALLLTHYAIRTLMCRAADEADVDPDRLSFTRSLRVVRRQVTDQADFSP</sequence>
<feature type="domain" description="Transposase IS4-like" evidence="1">
    <location>
        <begin position="43"/>
        <end position="125"/>
    </location>
</feature>